<reference evidence="1 2" key="1">
    <citation type="submission" date="2014-04" db="EMBL/GenBank/DDBJ databases">
        <authorList>
            <person name="Sears C."/>
            <person name="Carroll K."/>
            <person name="Sack B.R."/>
            <person name="Qadri F."/>
            <person name="Myers L.L."/>
            <person name="Chung G.-T."/>
            <person name="Escheverria P."/>
            <person name="Fraser C.M."/>
            <person name="Sadzewicz L."/>
            <person name="Shefchek K.A."/>
            <person name="Tallon L."/>
            <person name="Das S.P."/>
            <person name="Daugherty S."/>
            <person name="Mongodin E.F."/>
        </authorList>
    </citation>
    <scope>NUCLEOTIDE SEQUENCE [LARGE SCALE GENOMIC DNA]</scope>
    <source>
        <strain evidence="1 2">3978 T3 ii</strain>
    </source>
</reference>
<accession>A0A078RYD8</accession>
<dbReference type="AlphaFoldDB" id="A0A078RYD8"/>
<sequence>MQTTTAPKAGNAPDLLQGILSVQVRNEDKITEQDRVYCQTQQNLLYKTLDQIDRWYAVFKEEAEQYQAERKFHYEENGKVSMRDFYTYHNDREDYSHNEFKPFDLINDLVDKNRNANANFANRIISYFNRTYKVSVPEYKIDEKKLPMGFRPVYDTYVDVVIEHLGGKSFREMAVEELLARLSKVVRPAYWSKVKTELKKDKIIFPEIIRFDDFSMQYNQRNRISYNYGGELETLCAGIAYGADDILNGNSKMIIRFDDNDISVTDWYDLTTTNAEQIRFYKNGRIDVRFKDSAAAESCFKRLHLDEITLREN</sequence>
<evidence type="ECO:0000313" key="2">
    <source>
        <dbReference type="Proteomes" id="UP000028013"/>
    </source>
</evidence>
<name>A0A078RYD8_BACUN</name>
<comment type="caution">
    <text evidence="1">The sequence shown here is derived from an EMBL/GenBank/DDBJ whole genome shotgun (WGS) entry which is preliminary data.</text>
</comment>
<dbReference type="EMBL" id="JNHN01000174">
    <property type="protein sequence ID" value="KDS50253.1"/>
    <property type="molecule type" value="Genomic_DNA"/>
</dbReference>
<proteinExistence type="predicted"/>
<dbReference type="Proteomes" id="UP000028013">
    <property type="component" value="Unassembled WGS sequence"/>
</dbReference>
<organism evidence="1 2">
    <name type="scientific">Bacteroides uniformis str. 3978 T3 ii</name>
    <dbReference type="NCBI Taxonomy" id="1339349"/>
    <lineage>
        <taxon>Bacteria</taxon>
        <taxon>Pseudomonadati</taxon>
        <taxon>Bacteroidota</taxon>
        <taxon>Bacteroidia</taxon>
        <taxon>Bacteroidales</taxon>
        <taxon>Bacteroidaceae</taxon>
        <taxon>Bacteroides</taxon>
    </lineage>
</organism>
<gene>
    <name evidence="1" type="ORF">M094_1178</name>
</gene>
<evidence type="ECO:0000313" key="1">
    <source>
        <dbReference type="EMBL" id="KDS50253.1"/>
    </source>
</evidence>
<protein>
    <submittedName>
        <fullName evidence="1">Uncharacterized protein</fullName>
    </submittedName>
</protein>
<dbReference type="PATRIC" id="fig|1339349.3.peg.2354"/>
<dbReference type="RefSeq" id="WP_005647148.1">
    <property type="nucleotide sequence ID" value="NZ_JNHN01000174.1"/>
</dbReference>